<evidence type="ECO:0000256" key="1">
    <source>
        <dbReference type="SAM" id="MobiDB-lite"/>
    </source>
</evidence>
<evidence type="ECO:0000313" key="3">
    <source>
        <dbReference type="Proteomes" id="UP000076152"/>
    </source>
</evidence>
<evidence type="ECO:0000313" key="2">
    <source>
        <dbReference type="EMBL" id="AMX19475.1"/>
    </source>
</evidence>
<sequence length="64" mass="7291">MKNNNDQKNIKTCKNTQESPLISTENSSIDNPIYNMRETIGDICLMYPDIEVIAKRASCVQNNQ</sequence>
<feature type="region of interest" description="Disordered" evidence="1">
    <location>
        <begin position="1"/>
        <end position="29"/>
    </location>
</feature>
<dbReference type="EMBL" id="CP015145">
    <property type="protein sequence ID" value="AMX19475.1"/>
    <property type="molecule type" value="Genomic_DNA"/>
</dbReference>
<name>A0AB33BGN9_ACIPI</name>
<reference evidence="2 3" key="1">
    <citation type="submission" date="2016-04" db="EMBL/GenBank/DDBJ databases">
        <title>Complete genome sequencing of OXA-72 bearing Acinetobacter pittii strain IEC338SC.</title>
        <authorList>
            <person name="Brasiliense D.M."/>
            <person name="Lima K.V."/>
            <person name="Souza C.O."/>
            <person name="Dutra L.G."/>
            <person name="Mamizuka E.M."/>
            <person name="Perez-Chaparro P.J."/>
            <person name="McCulloch J.A."/>
        </authorList>
    </citation>
    <scope>NUCLEOTIDE SEQUENCE [LARGE SCALE GENOMIC DNA]</scope>
    <source>
        <strain evidence="2 3">IEC338SC</strain>
    </source>
</reference>
<proteinExistence type="predicted"/>
<dbReference type="AlphaFoldDB" id="A0AB33BGN9"/>
<dbReference type="Proteomes" id="UP000076152">
    <property type="component" value="Chromosome"/>
</dbReference>
<protein>
    <submittedName>
        <fullName evidence="2">Uncharacterized protein</fullName>
    </submittedName>
</protein>
<accession>A0AB33BGN9</accession>
<gene>
    <name evidence="2" type="ORF">IEC338SC_2347</name>
</gene>
<organism evidence="2 3">
    <name type="scientific">Acinetobacter pittii</name>
    <name type="common">Acinetobacter genomosp. 3</name>
    <dbReference type="NCBI Taxonomy" id="48296"/>
    <lineage>
        <taxon>Bacteria</taxon>
        <taxon>Pseudomonadati</taxon>
        <taxon>Pseudomonadota</taxon>
        <taxon>Gammaproteobacteria</taxon>
        <taxon>Moraxellales</taxon>
        <taxon>Moraxellaceae</taxon>
        <taxon>Acinetobacter</taxon>
        <taxon>Acinetobacter calcoaceticus/baumannii complex</taxon>
    </lineage>
</organism>